<reference evidence="1 2" key="1">
    <citation type="submission" date="2015-05" db="EMBL/GenBank/DDBJ databases">
        <title>Genome sequence of Mycobacterium haemophilum.</title>
        <authorList>
            <person name="Greninger A.L."/>
            <person name="Cunningham G."/>
            <person name="Miller S."/>
        </authorList>
    </citation>
    <scope>NUCLEOTIDE SEQUENCE [LARGE SCALE GENOMIC DNA]</scope>
    <source>
        <strain evidence="2">UC1</strain>
    </source>
</reference>
<sequence length="215" mass="24496">MEDLQFDTQERLALCDLFRKLGADVPTLIEGWTAQDLAAHLVLRERDLIVGPCMVLPGPFQRFAERRRVQFARQREFGWLVARIQSGPPPGFFRIGWVRSLANLNEFFVHHEDVRRANGMGPRDTLTPAFEAALWRNVRRGARYLSRRLRGVGLEIGWAGTDEWMTVRRAQSTARLSGPPGELLLYLFGRKRAAQVEVTGSAQTVTTVHRTHFGM</sequence>
<protein>
    <recommendedName>
        <fullName evidence="3">Mycothiol-dependent maleylpyruvate isomerase metal-binding domain-containing protein</fullName>
    </recommendedName>
</protein>
<keyword evidence="2" id="KW-1185">Reference proteome</keyword>
<dbReference type="InterPro" id="IPR017519">
    <property type="entry name" value="CHP03085"/>
</dbReference>
<name>A0A0I9VHH9_9MYCO</name>
<evidence type="ECO:0000313" key="1">
    <source>
        <dbReference type="EMBL" id="KLO37758.1"/>
    </source>
</evidence>
<dbReference type="NCBIfam" id="TIGR03085">
    <property type="entry name" value="TIGR03085 family metal-binding protein"/>
    <property type="match status" value="1"/>
</dbReference>
<dbReference type="AlphaFoldDB" id="A0A0I9VHH9"/>
<evidence type="ECO:0008006" key="3">
    <source>
        <dbReference type="Google" id="ProtNLM"/>
    </source>
</evidence>
<accession>A0A0I9VHH9</accession>
<proteinExistence type="predicted"/>
<dbReference type="InterPro" id="IPR017517">
    <property type="entry name" value="Maleyloyr_isom"/>
</dbReference>
<comment type="caution">
    <text evidence="1">The sequence shown here is derived from an EMBL/GenBank/DDBJ whole genome shotgun (WGS) entry which is preliminary data.</text>
</comment>
<dbReference type="RefSeq" id="WP_047314964.1">
    <property type="nucleotide sequence ID" value="NZ_LDPQ01000009.1"/>
</dbReference>
<organism evidence="1 2">
    <name type="scientific">Mycobacterium haemophilum</name>
    <dbReference type="NCBI Taxonomy" id="29311"/>
    <lineage>
        <taxon>Bacteria</taxon>
        <taxon>Bacillati</taxon>
        <taxon>Actinomycetota</taxon>
        <taxon>Actinomycetes</taxon>
        <taxon>Mycobacteriales</taxon>
        <taxon>Mycobacteriaceae</taxon>
        <taxon>Mycobacterium</taxon>
    </lineage>
</organism>
<dbReference type="Proteomes" id="UP000036334">
    <property type="component" value="Unassembled WGS sequence"/>
</dbReference>
<dbReference type="EMBL" id="LDPR01000004">
    <property type="protein sequence ID" value="KLO37758.1"/>
    <property type="molecule type" value="Genomic_DNA"/>
</dbReference>
<gene>
    <name evidence="1" type="ORF">ABH38_07320</name>
</gene>
<dbReference type="STRING" id="1202450.B586_07540"/>
<dbReference type="OrthoDB" id="3268903at2"/>
<dbReference type="InterPro" id="IPR034660">
    <property type="entry name" value="DinB/YfiT-like"/>
</dbReference>
<dbReference type="SUPFAM" id="SSF109854">
    <property type="entry name" value="DinB/YfiT-like putative metalloenzymes"/>
    <property type="match status" value="1"/>
</dbReference>
<dbReference type="NCBIfam" id="TIGR03083">
    <property type="entry name" value="maleylpyruvate isomerase family mycothiol-dependent enzyme"/>
    <property type="match status" value="1"/>
</dbReference>
<dbReference type="PATRIC" id="fig|29311.18.peg.4428"/>
<evidence type="ECO:0000313" key="2">
    <source>
        <dbReference type="Proteomes" id="UP000036334"/>
    </source>
</evidence>